<protein>
    <submittedName>
        <fullName evidence="2">DUF305 domain-containing protein</fullName>
    </submittedName>
</protein>
<organism evidence="2 3">
    <name type="scientific">Gemmatimonas aurantiaca</name>
    <dbReference type="NCBI Taxonomy" id="173480"/>
    <lineage>
        <taxon>Bacteria</taxon>
        <taxon>Pseudomonadati</taxon>
        <taxon>Gemmatimonadota</taxon>
        <taxon>Gemmatimonadia</taxon>
        <taxon>Gemmatimonadales</taxon>
        <taxon>Gemmatimonadaceae</taxon>
        <taxon>Gemmatimonas</taxon>
    </lineage>
</organism>
<dbReference type="Pfam" id="PF03713">
    <property type="entry name" value="DUF305"/>
    <property type="match status" value="1"/>
</dbReference>
<reference evidence="2 3" key="1">
    <citation type="journal article" date="2018" name="Nat. Biotechnol.">
        <title>A standardized bacterial taxonomy based on genome phylogeny substantially revises the tree of life.</title>
        <authorList>
            <person name="Parks D.H."/>
            <person name="Chuvochina M."/>
            <person name="Waite D.W."/>
            <person name="Rinke C."/>
            <person name="Skarshewski A."/>
            <person name="Chaumeil P.A."/>
            <person name="Hugenholtz P."/>
        </authorList>
    </citation>
    <scope>NUCLEOTIDE SEQUENCE [LARGE SCALE GENOMIC DNA]</scope>
    <source>
        <strain evidence="2">UBA8844</strain>
    </source>
</reference>
<dbReference type="PANTHER" id="PTHR36933:SF1">
    <property type="entry name" value="SLL0788 PROTEIN"/>
    <property type="match status" value="1"/>
</dbReference>
<name>A0A3D4V5H7_9BACT</name>
<evidence type="ECO:0000313" key="2">
    <source>
        <dbReference type="EMBL" id="HCT56370.1"/>
    </source>
</evidence>
<dbReference type="Gene3D" id="1.20.1260.10">
    <property type="match status" value="1"/>
</dbReference>
<dbReference type="InterPro" id="IPR005183">
    <property type="entry name" value="DUF305_CopM-like"/>
</dbReference>
<dbReference type="EMBL" id="DPIY01000005">
    <property type="protein sequence ID" value="HCT56370.1"/>
    <property type="molecule type" value="Genomic_DNA"/>
</dbReference>
<accession>A0A3D4V5H7</accession>
<gene>
    <name evidence="2" type="ORF">DGD08_04065</name>
</gene>
<evidence type="ECO:0000259" key="1">
    <source>
        <dbReference type="Pfam" id="PF03713"/>
    </source>
</evidence>
<dbReference type="InterPro" id="IPR012347">
    <property type="entry name" value="Ferritin-like"/>
</dbReference>
<comment type="caution">
    <text evidence="2">The sequence shown here is derived from an EMBL/GenBank/DDBJ whole genome shotgun (WGS) entry which is preliminary data.</text>
</comment>
<evidence type="ECO:0000313" key="3">
    <source>
        <dbReference type="Proteomes" id="UP000264071"/>
    </source>
</evidence>
<dbReference type="PANTHER" id="PTHR36933">
    <property type="entry name" value="SLL0788 PROTEIN"/>
    <property type="match status" value="1"/>
</dbReference>
<dbReference type="AlphaFoldDB" id="A0A3D4V5H7"/>
<feature type="domain" description="DUF305" evidence="1">
    <location>
        <begin position="141"/>
        <end position="287"/>
    </location>
</feature>
<dbReference type="Proteomes" id="UP000264071">
    <property type="component" value="Unassembled WGS sequence"/>
</dbReference>
<proteinExistence type="predicted"/>
<sequence length="293" mass="31682">MFDHGLEGDAMQGVGLAGRLVHLSNGLRGSGVLYSSRFDAGRTSGHPVPGRLVSPTPLQYRPRVIPSKAPVRRRSLLAGILPEYPVMMARRSILALAVLSLLAGASSQAAAQGSMGGMDHSMHKMGPEIVIPKGAIYTKADVEFMQGMIAHHAQAIVMAKLAETNSTNAQLLKLSRKIDQSQIPEIEIMQDWLRRHNQFAPDTASWHGMQMDGMLTEAEIKALGAAKGTEFDRLFLDGMIKHHAGAIKMVDDLFKSPGAGQEVDANVFANDVVTAQTSEIGIMRRLLTQLPSK</sequence>